<dbReference type="GO" id="GO:0005634">
    <property type="term" value="C:nucleus"/>
    <property type="evidence" value="ECO:0007669"/>
    <property type="project" value="UniProtKB-SubCell"/>
</dbReference>
<evidence type="ECO:0000256" key="1">
    <source>
        <dbReference type="ARBA" id="ARBA00004123"/>
    </source>
</evidence>
<feature type="region of interest" description="Disordered" evidence="3">
    <location>
        <begin position="1"/>
        <end position="54"/>
    </location>
</feature>
<evidence type="ECO:0000313" key="6">
    <source>
        <dbReference type="Proteomes" id="UP001431783"/>
    </source>
</evidence>
<evidence type="ECO:0000256" key="2">
    <source>
        <dbReference type="SAM" id="Coils"/>
    </source>
</evidence>
<comment type="caution">
    <text evidence="5">The sequence shown here is derived from an EMBL/GenBank/DDBJ whole genome shotgun (WGS) entry which is preliminary data.</text>
</comment>
<comment type="subcellular location">
    <subcellularLocation>
        <location evidence="1">Nucleus</location>
    </subcellularLocation>
</comment>
<keyword evidence="6" id="KW-1185">Reference proteome</keyword>
<dbReference type="EMBL" id="JARQZJ010000065">
    <property type="protein sequence ID" value="KAK9880468.1"/>
    <property type="molecule type" value="Genomic_DNA"/>
</dbReference>
<organism evidence="5 6">
    <name type="scientific">Henosepilachna vigintioctopunctata</name>
    <dbReference type="NCBI Taxonomy" id="420089"/>
    <lineage>
        <taxon>Eukaryota</taxon>
        <taxon>Metazoa</taxon>
        <taxon>Ecdysozoa</taxon>
        <taxon>Arthropoda</taxon>
        <taxon>Hexapoda</taxon>
        <taxon>Insecta</taxon>
        <taxon>Pterygota</taxon>
        <taxon>Neoptera</taxon>
        <taxon>Endopterygota</taxon>
        <taxon>Coleoptera</taxon>
        <taxon>Polyphaga</taxon>
        <taxon>Cucujiformia</taxon>
        <taxon>Coccinelloidea</taxon>
        <taxon>Coccinellidae</taxon>
        <taxon>Epilachninae</taxon>
        <taxon>Epilachnini</taxon>
        <taxon>Henosepilachna</taxon>
    </lineage>
</organism>
<dbReference type="PANTHER" id="PTHR22929:SF0">
    <property type="entry name" value="TRANSCRIPTION FACTOR TFIIIB COMPONENT B'' HOMOLOG"/>
    <property type="match status" value="1"/>
</dbReference>
<evidence type="ECO:0000313" key="5">
    <source>
        <dbReference type="EMBL" id="KAK9880468.1"/>
    </source>
</evidence>
<feature type="region of interest" description="Disordered" evidence="3">
    <location>
        <begin position="400"/>
        <end position="452"/>
    </location>
</feature>
<evidence type="ECO:0000259" key="4">
    <source>
        <dbReference type="SMART" id="SM00717"/>
    </source>
</evidence>
<dbReference type="GO" id="GO:0070898">
    <property type="term" value="P:RNA polymerase III preinitiation complex assembly"/>
    <property type="evidence" value="ECO:0007669"/>
    <property type="project" value="TreeGrafter"/>
</dbReference>
<feature type="compositionally biased region" description="Polar residues" evidence="3">
    <location>
        <begin position="31"/>
        <end position="54"/>
    </location>
</feature>
<dbReference type="GO" id="GO:0001156">
    <property type="term" value="F:TFIIIC-class transcription factor complex binding"/>
    <property type="evidence" value="ECO:0007669"/>
    <property type="project" value="TreeGrafter"/>
</dbReference>
<name>A0AAW1UH00_9CUCU</name>
<dbReference type="InterPro" id="IPR001005">
    <property type="entry name" value="SANT/Myb"/>
</dbReference>
<feature type="compositionally biased region" description="Basic and acidic residues" evidence="3">
    <location>
        <begin position="16"/>
        <end position="30"/>
    </location>
</feature>
<feature type="compositionally biased region" description="Polar residues" evidence="3">
    <location>
        <begin position="636"/>
        <end position="652"/>
    </location>
</feature>
<dbReference type="GO" id="GO:0000126">
    <property type="term" value="C:transcription factor TFIIIB complex"/>
    <property type="evidence" value="ECO:0007669"/>
    <property type="project" value="TreeGrafter"/>
</dbReference>
<feature type="domain" description="Myb-like" evidence="4">
    <location>
        <begin position="501"/>
        <end position="549"/>
    </location>
</feature>
<sequence>MRRTRIKGIANIPQRKKAEPPDKTDGEIKNQQEVSKSVNGLEQENSKTHQLSSISDTLGTGKTILNEITQKVRKSDSDNVDIHPSNSVSKINEPLTTVKRENISILGNVLLQVETQIFNSNSAEIQEDSAVIGCPVISDKNDCNEFEKKPISFRRRAIKPNISAQALNRKSDIKTSIDNENVDMKKTTSFTDSSEDRVEKFVNEIKLSDQKIENTASFGDIIPQSNCSYSSSQVISAELKNVSQLKSPTHNTLDVIKTSIQHANVGSDCEYPPPPSSPNKLNRSRIKAIPKIGNRKISFSASESEDESKKHEHRVRHDSQSSNFSTAHESVSDQPSTLKMMEFSSVIQRKCKRTDWSRKLADARREFTRKFVSGKPDHKKLTMIDLIFYNPTTNVMKNEKKSISETDSKLNSKNEEDVDNPLGVGDDPTNNDAEDSKKSDEENEVPAPQIRIGPSGEIIIDEKSLVIENKQTIINREQLQRSQVIDGNGDRPYGVYKKVKRSKDWTHSETLRFYKALSTIGTDFTLMCELFPNRTRRELKMKFKKEEKINQTLVDKAVMEPCSFDFEELKKEFELVEIERKELEKQRIEEQKLKKTKGIKKSIKLLKFTEQNDKHQMQTTNSVRVESDVSDGESPSEIQKNSSVNNGLTNATKLRKKRNKSKIPHYMKKDKQNNFDIMSVLTNSDSSNSGSEDLEVAWKPVLTRYGRKTRKRQIYEPEANIQEEIIVPRKISKPNLGTDEEQQKPGSLMMISSKAPDGQPVVQIFMVTDKKVQNGKNIQGIEDVNTENLLPIAMIKTGQTDDEGEEMIENNYTIPAEPENQNSTQVVDIVESIDDKIKDSMQT</sequence>
<feature type="coiled-coil region" evidence="2">
    <location>
        <begin position="566"/>
        <end position="596"/>
    </location>
</feature>
<proteinExistence type="predicted"/>
<feature type="region of interest" description="Disordered" evidence="3">
    <location>
        <begin position="265"/>
        <end position="285"/>
    </location>
</feature>
<feature type="compositionally biased region" description="Basic and acidic residues" evidence="3">
    <location>
        <begin position="400"/>
        <end position="415"/>
    </location>
</feature>
<dbReference type="SMART" id="SM00717">
    <property type="entry name" value="SANT"/>
    <property type="match status" value="1"/>
</dbReference>
<feature type="compositionally biased region" description="Basic residues" evidence="3">
    <location>
        <begin position="653"/>
        <end position="663"/>
    </location>
</feature>
<feature type="compositionally biased region" description="Basic and acidic residues" evidence="3">
    <location>
        <begin position="307"/>
        <end position="319"/>
    </location>
</feature>
<protein>
    <recommendedName>
        <fullName evidence="4">Myb-like domain-containing protein</fullName>
    </recommendedName>
</protein>
<accession>A0AAW1UH00</accession>
<keyword evidence="2" id="KW-0175">Coiled coil</keyword>
<feature type="region of interest" description="Disordered" evidence="3">
    <location>
        <begin position="297"/>
        <end position="336"/>
    </location>
</feature>
<dbReference type="SUPFAM" id="SSF46689">
    <property type="entry name" value="Homeodomain-like"/>
    <property type="match status" value="1"/>
</dbReference>
<dbReference type="AlphaFoldDB" id="A0AAW1UH00"/>
<dbReference type="InterPro" id="IPR009057">
    <property type="entry name" value="Homeodomain-like_sf"/>
</dbReference>
<feature type="compositionally biased region" description="Polar residues" evidence="3">
    <location>
        <begin position="320"/>
        <end position="336"/>
    </location>
</feature>
<dbReference type="PANTHER" id="PTHR22929">
    <property type="entry name" value="RNA POLYMERASE III TRANSCRIPTION INITIATION FACTOR B"/>
    <property type="match status" value="1"/>
</dbReference>
<reference evidence="5 6" key="1">
    <citation type="submission" date="2023-03" db="EMBL/GenBank/DDBJ databases">
        <title>Genome insight into feeding habits of ladybird beetles.</title>
        <authorList>
            <person name="Li H.-S."/>
            <person name="Huang Y.-H."/>
            <person name="Pang H."/>
        </authorList>
    </citation>
    <scope>NUCLEOTIDE SEQUENCE [LARGE SCALE GENOMIC DNA]</scope>
    <source>
        <strain evidence="5">SYSU_2023b</strain>
        <tissue evidence="5">Whole body</tissue>
    </source>
</reference>
<feature type="region of interest" description="Disordered" evidence="3">
    <location>
        <begin position="610"/>
        <end position="663"/>
    </location>
</feature>
<evidence type="ECO:0000256" key="3">
    <source>
        <dbReference type="SAM" id="MobiDB-lite"/>
    </source>
</evidence>
<gene>
    <name evidence="5" type="ORF">WA026_011713</name>
</gene>
<dbReference type="InterPro" id="IPR039467">
    <property type="entry name" value="TFIIIB_B''_Myb"/>
</dbReference>
<dbReference type="Pfam" id="PF15963">
    <property type="entry name" value="Myb_DNA-bind_7"/>
    <property type="match status" value="1"/>
</dbReference>
<dbReference type="Proteomes" id="UP001431783">
    <property type="component" value="Unassembled WGS sequence"/>
</dbReference>